<dbReference type="PANTHER" id="PTHR23339">
    <property type="entry name" value="TYROSINE SPECIFIC PROTEIN PHOSPHATASE AND DUAL SPECIFICITY PROTEIN PHOSPHATASE"/>
    <property type="match status" value="1"/>
</dbReference>
<dbReference type="Proteomes" id="UP001195660">
    <property type="component" value="Unassembled WGS sequence"/>
</dbReference>
<dbReference type="EC" id="3.1.3.48" evidence="1"/>
<gene>
    <name evidence="4" type="ORF">GM173_15395</name>
</gene>
<dbReference type="InterPro" id="IPR016130">
    <property type="entry name" value="Tyr_Pase_AS"/>
</dbReference>
<keyword evidence="5" id="KW-1185">Reference proteome</keyword>
<comment type="caution">
    <text evidence="4">The sequence shown here is derived from an EMBL/GenBank/DDBJ whole genome shotgun (WGS) entry which is preliminary data.</text>
</comment>
<evidence type="ECO:0000259" key="3">
    <source>
        <dbReference type="PROSITE" id="PS50206"/>
    </source>
</evidence>
<sequence>MNLHPFDTLDLPEGGQILFTPCPGSKTADLVSSVAQLKSAGANAIVTLMPTPELQSNHAASLPDICQQYDLAWFHFPIEDDAAPAEQFAAAWTAHAATVLQILADGGTIAVHCKGGSGRTGLMVAMLLIHRGVPLINVIEQIQEIRPKSLQIPAHLAFISAAAARV</sequence>
<organism evidence="4 5">
    <name type="scientific">Deefgea chitinilytica</name>
    <dbReference type="NCBI Taxonomy" id="570276"/>
    <lineage>
        <taxon>Bacteria</taxon>
        <taxon>Pseudomonadati</taxon>
        <taxon>Pseudomonadota</taxon>
        <taxon>Betaproteobacteria</taxon>
        <taxon>Neisseriales</taxon>
        <taxon>Chitinibacteraceae</taxon>
        <taxon>Deefgea</taxon>
    </lineage>
</organism>
<dbReference type="RefSeq" id="WP_203572283.1">
    <property type="nucleotide sequence ID" value="NZ_WOFE01000013.1"/>
</dbReference>
<accession>A0ABS2CFM0</accession>
<dbReference type="Pfam" id="PF22785">
    <property type="entry name" value="Tc-R-P"/>
    <property type="match status" value="1"/>
</dbReference>
<proteinExistence type="predicted"/>
<feature type="domain" description="Rhodanese" evidence="3">
    <location>
        <begin position="75"/>
        <end position="134"/>
    </location>
</feature>
<evidence type="ECO:0000259" key="2">
    <source>
        <dbReference type="PROSITE" id="PS50056"/>
    </source>
</evidence>
<dbReference type="SMART" id="SM00404">
    <property type="entry name" value="PTPc_motif"/>
    <property type="match status" value="1"/>
</dbReference>
<evidence type="ECO:0000313" key="4">
    <source>
        <dbReference type="EMBL" id="MBM5572956.1"/>
    </source>
</evidence>
<dbReference type="SUPFAM" id="SSF52799">
    <property type="entry name" value="(Phosphotyrosine protein) phosphatases II"/>
    <property type="match status" value="1"/>
</dbReference>
<dbReference type="InterPro" id="IPR003595">
    <property type="entry name" value="Tyr_Pase_cat"/>
</dbReference>
<dbReference type="Gene3D" id="3.90.190.10">
    <property type="entry name" value="Protein tyrosine phosphatase superfamily"/>
    <property type="match status" value="1"/>
</dbReference>
<feature type="domain" description="Tyrosine specific protein phosphatases" evidence="2">
    <location>
        <begin position="90"/>
        <end position="157"/>
    </location>
</feature>
<dbReference type="PROSITE" id="PS00383">
    <property type="entry name" value="TYR_PHOSPHATASE_1"/>
    <property type="match status" value="1"/>
</dbReference>
<protein>
    <recommendedName>
        <fullName evidence="1">protein-tyrosine-phosphatase</fullName>
        <ecNumber evidence="1">3.1.3.48</ecNumber>
    </recommendedName>
</protein>
<dbReference type="InterPro" id="IPR050561">
    <property type="entry name" value="PTP"/>
</dbReference>
<evidence type="ECO:0000256" key="1">
    <source>
        <dbReference type="ARBA" id="ARBA00013064"/>
    </source>
</evidence>
<reference evidence="4 5" key="1">
    <citation type="submission" date="2019-11" db="EMBL/GenBank/DDBJ databases">
        <title>Novel Deefgea species.</title>
        <authorList>
            <person name="Han J.-H."/>
        </authorList>
    </citation>
    <scope>NUCLEOTIDE SEQUENCE [LARGE SCALE GENOMIC DNA]</scope>
    <source>
        <strain evidence="4 5">LMG 24817</strain>
    </source>
</reference>
<dbReference type="PROSITE" id="PS50206">
    <property type="entry name" value="RHODANESE_3"/>
    <property type="match status" value="1"/>
</dbReference>
<dbReference type="EMBL" id="WOFE01000013">
    <property type="protein sequence ID" value="MBM5572956.1"/>
    <property type="molecule type" value="Genomic_DNA"/>
</dbReference>
<dbReference type="InterPro" id="IPR001763">
    <property type="entry name" value="Rhodanese-like_dom"/>
</dbReference>
<dbReference type="InterPro" id="IPR029021">
    <property type="entry name" value="Prot-tyrosine_phosphatase-like"/>
</dbReference>
<dbReference type="InterPro" id="IPR000387">
    <property type="entry name" value="Tyr_Pase_dom"/>
</dbReference>
<name>A0ABS2CFM0_9NEIS</name>
<dbReference type="PROSITE" id="PS50056">
    <property type="entry name" value="TYR_PHOSPHATASE_2"/>
    <property type="match status" value="1"/>
</dbReference>
<evidence type="ECO:0000313" key="5">
    <source>
        <dbReference type="Proteomes" id="UP001195660"/>
    </source>
</evidence>